<sequence length="258" mass="29251">MPGCARHESVCRRCDAPLPFDFTMAFQPLVDLERGEIYGYEALVRDSDGGSAASVLCRVDDDNLYRFDQACRVKALELAHRLGHQGLLSINFLPNAVYEPEACIQATLITAERLGWPVDRLCFEIIETEKVRDRRHLQSIVDTYRNMGMTVALDDFGSGHANLDLLVDIVPDLLKIDRRLVDGVDTAPRQQILIEQIVTLAEKLDIDLIAEGVETLEEARWLYRRGIVRQQGYWYARPETEGLPQCQPAQFALVRGQH</sequence>
<dbReference type="GO" id="GO:0071111">
    <property type="term" value="F:cyclic-guanylate-specific phosphodiesterase activity"/>
    <property type="evidence" value="ECO:0007669"/>
    <property type="project" value="InterPro"/>
</dbReference>
<dbReference type="InterPro" id="IPR035919">
    <property type="entry name" value="EAL_sf"/>
</dbReference>
<dbReference type="RefSeq" id="WP_353979571.1">
    <property type="nucleotide sequence ID" value="NZ_CP159578.1"/>
</dbReference>
<dbReference type="Pfam" id="PF00563">
    <property type="entry name" value="EAL"/>
    <property type="match status" value="1"/>
</dbReference>
<dbReference type="PANTHER" id="PTHR33121">
    <property type="entry name" value="CYCLIC DI-GMP PHOSPHODIESTERASE PDEF"/>
    <property type="match status" value="1"/>
</dbReference>
<reference evidence="2" key="1">
    <citation type="submission" date="2024-06" db="EMBL/GenBank/DDBJ databases">
        <title>Complete genome of Salinicola endophyticus HNIBRBA4755.</title>
        <authorList>
            <person name="Shin S.Y."/>
            <person name="Kang H."/>
            <person name="Song J."/>
        </authorList>
    </citation>
    <scope>NUCLEOTIDE SEQUENCE</scope>
    <source>
        <strain evidence="2">HNIBRBA4755</strain>
    </source>
</reference>
<evidence type="ECO:0000313" key="2">
    <source>
        <dbReference type="EMBL" id="XCJ78592.1"/>
    </source>
</evidence>
<dbReference type="InterPro" id="IPR001633">
    <property type="entry name" value="EAL_dom"/>
</dbReference>
<organism evidence="2">
    <name type="scientific">Salinicola endophyticus</name>
    <dbReference type="NCBI Taxonomy" id="1949083"/>
    <lineage>
        <taxon>Bacteria</taxon>
        <taxon>Pseudomonadati</taxon>
        <taxon>Pseudomonadota</taxon>
        <taxon>Gammaproteobacteria</taxon>
        <taxon>Oceanospirillales</taxon>
        <taxon>Halomonadaceae</taxon>
        <taxon>Salinicola</taxon>
    </lineage>
</organism>
<feature type="domain" description="EAL" evidence="1">
    <location>
        <begin position="6"/>
        <end position="252"/>
    </location>
</feature>
<evidence type="ECO:0000259" key="1">
    <source>
        <dbReference type="PROSITE" id="PS50883"/>
    </source>
</evidence>
<dbReference type="PANTHER" id="PTHR33121:SF15">
    <property type="entry name" value="BLUE LIGHT- AND TEMPERATURE-REGULATED ANTIREPRESSOR BLUF"/>
    <property type="match status" value="1"/>
</dbReference>
<dbReference type="SMART" id="SM00052">
    <property type="entry name" value="EAL"/>
    <property type="match status" value="1"/>
</dbReference>
<name>A0AB74U307_9GAMM</name>
<gene>
    <name evidence="2" type="ORF">ABV408_14275</name>
</gene>
<protein>
    <submittedName>
        <fullName evidence="2">EAL domain-containing protein</fullName>
    </submittedName>
</protein>
<dbReference type="Gene3D" id="3.20.20.450">
    <property type="entry name" value="EAL domain"/>
    <property type="match status" value="1"/>
</dbReference>
<accession>A0AB74U307</accession>
<dbReference type="PROSITE" id="PS50883">
    <property type="entry name" value="EAL"/>
    <property type="match status" value="1"/>
</dbReference>
<dbReference type="CDD" id="cd01948">
    <property type="entry name" value="EAL"/>
    <property type="match status" value="1"/>
</dbReference>
<dbReference type="AlphaFoldDB" id="A0AB74U307"/>
<dbReference type="SUPFAM" id="SSF141868">
    <property type="entry name" value="EAL domain-like"/>
    <property type="match status" value="1"/>
</dbReference>
<dbReference type="InterPro" id="IPR050706">
    <property type="entry name" value="Cyclic-di-GMP_PDE-like"/>
</dbReference>
<proteinExistence type="predicted"/>
<dbReference type="EMBL" id="CP159578">
    <property type="protein sequence ID" value="XCJ78592.1"/>
    <property type="molecule type" value="Genomic_DNA"/>
</dbReference>